<keyword evidence="8" id="KW-0560">Oxidoreductase</keyword>
<evidence type="ECO:0000256" key="13">
    <source>
        <dbReference type="PIRSR" id="PIRSR600823-4"/>
    </source>
</evidence>
<dbReference type="Gene3D" id="1.10.520.10">
    <property type="match status" value="1"/>
</dbReference>
<comment type="cofactor">
    <cofactor evidence="12">
        <name>heme b</name>
        <dbReference type="ChEBI" id="CHEBI:60344"/>
    </cofactor>
    <text evidence="12">Binds 1 heme b (iron(II)-protoporphyrin IX) group per subunit.</text>
</comment>
<dbReference type="EMBL" id="SDMP01000005">
    <property type="protein sequence ID" value="RYR59320.1"/>
    <property type="molecule type" value="Genomic_DNA"/>
</dbReference>
<dbReference type="GO" id="GO:0042744">
    <property type="term" value="P:hydrogen peroxide catabolic process"/>
    <property type="evidence" value="ECO:0007669"/>
    <property type="project" value="InterPro"/>
</dbReference>
<dbReference type="FunFam" id="1.10.420.10:FF:000007">
    <property type="entry name" value="Peroxidase"/>
    <property type="match status" value="1"/>
</dbReference>
<dbReference type="PRINTS" id="PR00461">
    <property type="entry name" value="PLPEROXIDASE"/>
</dbReference>
<keyword evidence="12" id="KW-0106">Calcium</keyword>
<feature type="compositionally biased region" description="Low complexity" evidence="15">
    <location>
        <begin position="41"/>
        <end position="59"/>
    </location>
</feature>
<feature type="binding site" evidence="12">
    <location>
        <position position="168"/>
    </location>
    <ligand>
        <name>Ca(2+)</name>
        <dbReference type="ChEBI" id="CHEBI:29108"/>
        <label>1</label>
    </ligand>
</feature>
<dbReference type="PRINTS" id="PR00458">
    <property type="entry name" value="PEROXIDASE"/>
</dbReference>
<dbReference type="Gramene" id="arahy.Tifrunner.gnm2.ann2.Ah05g169600.1">
    <property type="protein sequence ID" value="arahy.Tifrunner.gnm2.ann2.Ah05g169600.1-CDS"/>
    <property type="gene ID" value="arahy.Tifrunner.gnm2.ann2.Ah05g169600"/>
</dbReference>
<feature type="signal peptide" evidence="16">
    <location>
        <begin position="1"/>
        <end position="23"/>
    </location>
</feature>
<feature type="binding site" evidence="12">
    <location>
        <position position="162"/>
    </location>
    <ligand>
        <name>Ca(2+)</name>
        <dbReference type="ChEBI" id="CHEBI:29108"/>
        <label>1</label>
    </ligand>
</feature>
<dbReference type="GO" id="GO:0020037">
    <property type="term" value="F:heme binding"/>
    <property type="evidence" value="ECO:0007669"/>
    <property type="project" value="InterPro"/>
</dbReference>
<feature type="binding site" description="axial binding residue" evidence="12">
    <location>
        <position position="286"/>
    </location>
    <ligand>
        <name>heme b</name>
        <dbReference type="ChEBI" id="CHEBI:60344"/>
    </ligand>
    <ligandPart>
        <name>Fe</name>
        <dbReference type="ChEBI" id="CHEBI:18248"/>
    </ligandPart>
</feature>
<keyword evidence="9 12" id="KW-0408">Iron</keyword>
<evidence type="ECO:0000256" key="6">
    <source>
        <dbReference type="ARBA" id="ARBA00022723"/>
    </source>
</evidence>
<sequence>MKLPRPLLVALLVLSLIVVPSKADLDDFFNGFGFHFRHGRQQQQQEQQEQQAQGNDNQDPPGAQVNEPRGSYIAGAYGMGGSPPPPQAVIIPDSAAQPAEPADFKPAQMVITNNLGGLSVGFYDRSCPNAEKIVADWLAELIKTNPSAPANIIRLAFHDCAVGGCDASILLDSIGQGDKVEKGSIFNGMSLKGADLIDDLKMRLEEECPQTVSCADAIAFSANEAMAIAGGVRQRPLGGRRDALNSLATAADQNLASPTATIDQMSAIFRRLGFNQEEMVVLLGAHSVGTAHCDLFMDRVYNFRNTQKPDPVLPLPYVEDLRRLCANPGTPQFRNPNVNFDETPYALDNRYFKNLVQNKALLLSDSSLKDDPRTGPTVRQMAEDDTLFPKRFAELFTKMTTFNVLTGLLGEVRKTCRSTNN</sequence>
<evidence type="ECO:0000256" key="15">
    <source>
        <dbReference type="SAM" id="MobiDB-lite"/>
    </source>
</evidence>
<evidence type="ECO:0000256" key="11">
    <source>
        <dbReference type="PIRSR" id="PIRSR600823-1"/>
    </source>
</evidence>
<dbReference type="SUPFAM" id="SSF48113">
    <property type="entry name" value="Heme-dependent peroxidases"/>
    <property type="match status" value="1"/>
</dbReference>
<feature type="region of interest" description="Disordered" evidence="15">
    <location>
        <begin position="39"/>
        <end position="70"/>
    </location>
</feature>
<comment type="caution">
    <text evidence="18">The sequence shown here is derived from an EMBL/GenBank/DDBJ whole genome shotgun (WGS) entry which is preliminary data.</text>
</comment>
<dbReference type="GO" id="GO:0046872">
    <property type="term" value="F:metal ion binding"/>
    <property type="evidence" value="ECO:0007669"/>
    <property type="project" value="UniProtKB-KW"/>
</dbReference>
<comment type="cofactor">
    <cofactor evidence="12">
        <name>Ca(2+)</name>
        <dbReference type="ChEBI" id="CHEBI:29108"/>
    </cofactor>
    <text evidence="12">Binds 2 calcium ions per subunit.</text>
</comment>
<dbReference type="CDD" id="cd00693">
    <property type="entry name" value="secretory_peroxidase"/>
    <property type="match status" value="1"/>
</dbReference>
<keyword evidence="5" id="KW-0349">Heme</keyword>
<evidence type="ECO:0000256" key="7">
    <source>
        <dbReference type="ARBA" id="ARBA00022729"/>
    </source>
</evidence>
<dbReference type="PANTHER" id="PTHR31517:SF81">
    <property type="entry name" value="PEROXIDASE"/>
    <property type="match status" value="1"/>
</dbReference>
<keyword evidence="19" id="KW-1185">Reference proteome</keyword>
<dbReference type="GO" id="GO:0140825">
    <property type="term" value="F:lactoperoxidase activity"/>
    <property type="evidence" value="ECO:0007669"/>
    <property type="project" value="UniProtKB-EC"/>
</dbReference>
<evidence type="ECO:0000313" key="19">
    <source>
        <dbReference type="Proteomes" id="UP000289738"/>
    </source>
</evidence>
<dbReference type="OrthoDB" id="2113341at2759"/>
<feature type="disulfide bond" evidence="14">
    <location>
        <begin position="293"/>
        <end position="325"/>
    </location>
</feature>
<dbReference type="AlphaFoldDB" id="A0A445D8C8"/>
<keyword evidence="4" id="KW-0575">Peroxidase</keyword>
<gene>
    <name evidence="18" type="ORF">Ahy_A05g025189</name>
</gene>
<feature type="disulfide bond" evidence="14">
    <location>
        <begin position="127"/>
        <end position="208"/>
    </location>
</feature>
<feature type="binding site" evidence="12">
    <location>
        <position position="164"/>
    </location>
    <ligand>
        <name>Ca(2+)</name>
        <dbReference type="ChEBI" id="CHEBI:29108"/>
        <label>1</label>
    </ligand>
</feature>
<name>A0A445D8C8_ARAHY</name>
<dbReference type="Gene3D" id="1.10.420.10">
    <property type="entry name" value="Peroxidase, domain 2"/>
    <property type="match status" value="1"/>
</dbReference>
<evidence type="ECO:0000256" key="5">
    <source>
        <dbReference type="ARBA" id="ARBA00022617"/>
    </source>
</evidence>
<accession>A0A445D8C8</accession>
<dbReference type="GO" id="GO:0006979">
    <property type="term" value="P:response to oxidative stress"/>
    <property type="evidence" value="ECO:0007669"/>
    <property type="project" value="InterPro"/>
</dbReference>
<feature type="binding site" evidence="12">
    <location>
        <position position="166"/>
    </location>
    <ligand>
        <name>Ca(2+)</name>
        <dbReference type="ChEBI" id="CHEBI:29108"/>
        <label>1</label>
    </ligand>
</feature>
<keyword evidence="7 16" id="KW-0732">Signal</keyword>
<organism evidence="18 19">
    <name type="scientific">Arachis hypogaea</name>
    <name type="common">Peanut</name>
    <dbReference type="NCBI Taxonomy" id="3818"/>
    <lineage>
        <taxon>Eukaryota</taxon>
        <taxon>Viridiplantae</taxon>
        <taxon>Streptophyta</taxon>
        <taxon>Embryophyta</taxon>
        <taxon>Tracheophyta</taxon>
        <taxon>Spermatophyta</taxon>
        <taxon>Magnoliopsida</taxon>
        <taxon>eudicotyledons</taxon>
        <taxon>Gunneridae</taxon>
        <taxon>Pentapetalae</taxon>
        <taxon>rosids</taxon>
        <taxon>fabids</taxon>
        <taxon>Fabales</taxon>
        <taxon>Fabaceae</taxon>
        <taxon>Papilionoideae</taxon>
        <taxon>50 kb inversion clade</taxon>
        <taxon>dalbergioids sensu lato</taxon>
        <taxon>Dalbergieae</taxon>
        <taxon>Pterocarpus clade</taxon>
        <taxon>Arachis</taxon>
    </lineage>
</organism>
<feature type="binding site" evidence="12">
    <location>
        <position position="348"/>
    </location>
    <ligand>
        <name>Ca(2+)</name>
        <dbReference type="ChEBI" id="CHEBI:29108"/>
        <label>2</label>
    </ligand>
</feature>
<feature type="binding site" evidence="12">
    <location>
        <position position="181"/>
    </location>
    <ligand>
        <name>Ca(2+)</name>
        <dbReference type="ChEBI" id="CHEBI:29108"/>
        <label>1</label>
    </ligand>
</feature>
<dbReference type="InterPro" id="IPR002016">
    <property type="entry name" value="Haem_peroxidase"/>
</dbReference>
<evidence type="ECO:0000313" key="18">
    <source>
        <dbReference type="EMBL" id="RYR59320.1"/>
    </source>
</evidence>
<dbReference type="Proteomes" id="UP000289738">
    <property type="component" value="Chromosome A05"/>
</dbReference>
<feature type="domain" description="Plant heme peroxidase family profile" evidence="17">
    <location>
        <begin position="117"/>
        <end position="420"/>
    </location>
</feature>
<evidence type="ECO:0000256" key="3">
    <source>
        <dbReference type="ARBA" id="ARBA00012313"/>
    </source>
</evidence>
<feature type="disulfide bond" evidence="14">
    <location>
        <begin position="214"/>
        <end position="416"/>
    </location>
</feature>
<evidence type="ECO:0000256" key="9">
    <source>
        <dbReference type="ARBA" id="ARBA00023004"/>
    </source>
</evidence>
<reference evidence="18 19" key="1">
    <citation type="submission" date="2019-01" db="EMBL/GenBank/DDBJ databases">
        <title>Sequencing of cultivated peanut Arachis hypogaea provides insights into genome evolution and oil improvement.</title>
        <authorList>
            <person name="Chen X."/>
        </authorList>
    </citation>
    <scope>NUCLEOTIDE SEQUENCE [LARGE SCALE GENOMIC DNA]</scope>
    <source>
        <strain evidence="19">cv. Fuhuasheng</strain>
        <tissue evidence="18">Leaves</tissue>
    </source>
</reference>
<dbReference type="PANTHER" id="PTHR31517">
    <property type="match status" value="1"/>
</dbReference>
<proteinExistence type="inferred from homology"/>
<feature type="binding site" evidence="12">
    <location>
        <position position="343"/>
    </location>
    <ligand>
        <name>Ca(2+)</name>
        <dbReference type="ChEBI" id="CHEBI:29108"/>
        <label>2</label>
    </ligand>
</feature>
<feature type="site" description="Transition state stabilizer" evidence="13">
    <location>
        <position position="154"/>
    </location>
</feature>
<evidence type="ECO:0000256" key="14">
    <source>
        <dbReference type="PIRSR" id="PIRSR600823-5"/>
    </source>
</evidence>
<dbReference type="InterPro" id="IPR019793">
    <property type="entry name" value="Peroxidases_heam-ligand_BS"/>
</dbReference>
<evidence type="ECO:0000256" key="1">
    <source>
        <dbReference type="ARBA" id="ARBA00000189"/>
    </source>
</evidence>
<dbReference type="PROSITE" id="PS00435">
    <property type="entry name" value="PEROXIDASE_1"/>
    <property type="match status" value="1"/>
</dbReference>
<dbReference type="PROSITE" id="PS50873">
    <property type="entry name" value="PEROXIDASE_4"/>
    <property type="match status" value="1"/>
</dbReference>
<dbReference type="InterPro" id="IPR010255">
    <property type="entry name" value="Haem_peroxidase_sf"/>
</dbReference>
<feature type="binding site" evidence="12">
    <location>
        <position position="159"/>
    </location>
    <ligand>
        <name>Ca(2+)</name>
        <dbReference type="ChEBI" id="CHEBI:29108"/>
        <label>1</label>
    </ligand>
</feature>
<feature type="disulfide bond" evidence="14">
    <location>
        <begin position="160"/>
        <end position="165"/>
    </location>
</feature>
<evidence type="ECO:0000256" key="2">
    <source>
        <dbReference type="ARBA" id="ARBA00006873"/>
    </source>
</evidence>
<protein>
    <recommendedName>
        <fullName evidence="3">peroxidase</fullName>
        <ecNumber evidence="3">1.11.1.7</ecNumber>
    </recommendedName>
</protein>
<dbReference type="SMR" id="A0A445D8C8"/>
<feature type="chain" id="PRO_5019324130" description="peroxidase" evidence="16">
    <location>
        <begin position="24"/>
        <end position="421"/>
    </location>
</feature>
<evidence type="ECO:0000256" key="8">
    <source>
        <dbReference type="ARBA" id="ARBA00023002"/>
    </source>
</evidence>
<evidence type="ECO:0000256" key="16">
    <source>
        <dbReference type="SAM" id="SignalP"/>
    </source>
</evidence>
<comment type="similarity">
    <text evidence="2">Belongs to the peroxidase family. Ascorbate peroxidase subfamily.</text>
</comment>
<feature type="active site" description="Proton acceptor" evidence="11">
    <location>
        <position position="158"/>
    </location>
</feature>
<dbReference type="InterPro" id="IPR033905">
    <property type="entry name" value="Secretory_peroxidase"/>
</dbReference>
<evidence type="ECO:0000256" key="10">
    <source>
        <dbReference type="ARBA" id="ARBA00023157"/>
    </source>
</evidence>
<dbReference type="Pfam" id="PF00141">
    <property type="entry name" value="peroxidase"/>
    <property type="match status" value="1"/>
</dbReference>
<feature type="binding site" evidence="12">
    <location>
        <position position="341"/>
    </location>
    <ligand>
        <name>Ca(2+)</name>
        <dbReference type="ChEBI" id="CHEBI:29108"/>
        <label>2</label>
    </ligand>
</feature>
<keyword evidence="6 12" id="KW-0479">Metal-binding</keyword>
<dbReference type="InterPro" id="IPR000823">
    <property type="entry name" value="Peroxidase_pln"/>
</dbReference>
<evidence type="ECO:0000256" key="4">
    <source>
        <dbReference type="ARBA" id="ARBA00022559"/>
    </source>
</evidence>
<dbReference type="FunFam" id="1.10.520.10:FF:000023">
    <property type="entry name" value="Peroxidase"/>
    <property type="match status" value="1"/>
</dbReference>
<evidence type="ECO:0000256" key="12">
    <source>
        <dbReference type="PIRSR" id="PIRSR600823-3"/>
    </source>
</evidence>
<dbReference type="EC" id="1.11.1.7" evidence="3"/>
<comment type="catalytic activity">
    <reaction evidence="1">
        <text>2 a phenolic donor + H2O2 = 2 a phenolic radical donor + 2 H2O</text>
        <dbReference type="Rhea" id="RHEA:56136"/>
        <dbReference type="ChEBI" id="CHEBI:15377"/>
        <dbReference type="ChEBI" id="CHEBI:16240"/>
        <dbReference type="ChEBI" id="CHEBI:139520"/>
        <dbReference type="ChEBI" id="CHEBI:139521"/>
        <dbReference type="EC" id="1.11.1.7"/>
    </reaction>
</comment>
<keyword evidence="10 14" id="KW-1015">Disulfide bond</keyword>
<evidence type="ECO:0000259" key="17">
    <source>
        <dbReference type="PROSITE" id="PS50873"/>
    </source>
</evidence>